<dbReference type="Pfam" id="PF13560">
    <property type="entry name" value="HTH_31"/>
    <property type="match status" value="1"/>
</dbReference>
<dbReference type="Proteomes" id="UP001500908">
    <property type="component" value="Unassembled WGS sequence"/>
</dbReference>
<evidence type="ECO:0000259" key="1">
    <source>
        <dbReference type="PROSITE" id="PS50943"/>
    </source>
</evidence>
<proteinExistence type="predicted"/>
<accession>A0ABP7F3S1</accession>
<dbReference type="PROSITE" id="PS50943">
    <property type="entry name" value="HTH_CROC1"/>
    <property type="match status" value="1"/>
</dbReference>
<keyword evidence="3" id="KW-1185">Reference proteome</keyword>
<dbReference type="InterPro" id="IPR010982">
    <property type="entry name" value="Lambda_DNA-bd_dom_sf"/>
</dbReference>
<dbReference type="RefSeq" id="WP_344967313.1">
    <property type="nucleotide sequence ID" value="NZ_BAABDD010000002.1"/>
</dbReference>
<dbReference type="EMBL" id="BAABDD010000002">
    <property type="protein sequence ID" value="GAA3727740.1"/>
    <property type="molecule type" value="Genomic_DNA"/>
</dbReference>
<reference evidence="3" key="1">
    <citation type="journal article" date="2019" name="Int. J. Syst. Evol. Microbiol.">
        <title>The Global Catalogue of Microorganisms (GCM) 10K type strain sequencing project: providing services to taxonomists for standard genome sequencing and annotation.</title>
        <authorList>
            <consortium name="The Broad Institute Genomics Platform"/>
            <consortium name="The Broad Institute Genome Sequencing Center for Infectious Disease"/>
            <person name="Wu L."/>
            <person name="Ma J."/>
        </authorList>
    </citation>
    <scope>NUCLEOTIDE SEQUENCE [LARGE SCALE GENOMIC DNA]</scope>
    <source>
        <strain evidence="3">JCM 17137</strain>
    </source>
</reference>
<dbReference type="Pfam" id="PF19054">
    <property type="entry name" value="DUF5753"/>
    <property type="match status" value="1"/>
</dbReference>
<evidence type="ECO:0000313" key="2">
    <source>
        <dbReference type="EMBL" id="GAA3727740.1"/>
    </source>
</evidence>
<evidence type="ECO:0000313" key="3">
    <source>
        <dbReference type="Proteomes" id="UP001500908"/>
    </source>
</evidence>
<gene>
    <name evidence="2" type="ORF">GCM10022402_05560</name>
</gene>
<organism evidence="2 3">
    <name type="scientific">Salinactinospora qingdaonensis</name>
    <dbReference type="NCBI Taxonomy" id="702744"/>
    <lineage>
        <taxon>Bacteria</taxon>
        <taxon>Bacillati</taxon>
        <taxon>Actinomycetota</taxon>
        <taxon>Actinomycetes</taxon>
        <taxon>Streptosporangiales</taxon>
        <taxon>Nocardiopsidaceae</taxon>
        <taxon>Salinactinospora</taxon>
    </lineage>
</organism>
<dbReference type="SUPFAM" id="SSF47413">
    <property type="entry name" value="lambda repressor-like DNA-binding domains"/>
    <property type="match status" value="1"/>
</dbReference>
<name>A0ABP7F3S1_9ACTN</name>
<feature type="domain" description="HTH cro/C1-type" evidence="1">
    <location>
        <begin position="16"/>
        <end position="70"/>
    </location>
</feature>
<dbReference type="InterPro" id="IPR001387">
    <property type="entry name" value="Cro/C1-type_HTH"/>
</dbReference>
<comment type="caution">
    <text evidence="2">The sequence shown here is derived from an EMBL/GenBank/DDBJ whole genome shotgun (WGS) entry which is preliminary data.</text>
</comment>
<protein>
    <submittedName>
        <fullName evidence="2">Helix-turn-helix transcriptional regulator</fullName>
    </submittedName>
</protein>
<dbReference type="Gene3D" id="1.10.260.40">
    <property type="entry name" value="lambda repressor-like DNA-binding domains"/>
    <property type="match status" value="1"/>
</dbReference>
<dbReference type="InterPro" id="IPR043917">
    <property type="entry name" value="DUF5753"/>
</dbReference>
<dbReference type="CDD" id="cd00093">
    <property type="entry name" value="HTH_XRE"/>
    <property type="match status" value="1"/>
</dbReference>
<sequence>MRQSPTVRKRRLAAELRRMREAAGYTVDQARKDLRWSTGRLNKMEAGSSRPDPSALKDLMNLYGVTSPERREAILALGRQSKERGWWDTYSDVLPDSYIGFEAEASAISTFQPTVIPGLLQTADYAAMSARIALTRTDAQVDRIVSARLERQQLLDSDDPPEFHAVISEDVLVRLWHTNTSLAQQQVEHLITMAEAPNNTVTIQIHPHTAGMYAATFGAMVILDYTNELDPSIVYLETRSEGLYVEEPTHVAAYRQAFDHVSMDALSKAGSIELMEKIINK</sequence>
<dbReference type="SMART" id="SM00530">
    <property type="entry name" value="HTH_XRE"/>
    <property type="match status" value="1"/>
</dbReference>